<evidence type="ECO:0000313" key="3">
    <source>
        <dbReference type="Proteomes" id="UP001279553"/>
    </source>
</evidence>
<gene>
    <name evidence="2" type="ORF">SIL87_08775</name>
</gene>
<accession>A0AAW9DNV7</accession>
<evidence type="ECO:0000313" key="2">
    <source>
        <dbReference type="EMBL" id="MDX5930854.1"/>
    </source>
</evidence>
<feature type="region of interest" description="Disordered" evidence="1">
    <location>
        <begin position="81"/>
        <end position="103"/>
    </location>
</feature>
<keyword evidence="3" id="KW-1185">Reference proteome</keyword>
<evidence type="ECO:0000256" key="1">
    <source>
        <dbReference type="SAM" id="MobiDB-lite"/>
    </source>
</evidence>
<dbReference type="Proteomes" id="UP001279553">
    <property type="component" value="Unassembled WGS sequence"/>
</dbReference>
<dbReference type="AlphaFoldDB" id="A0AAW9DNV7"/>
<name>A0AAW9DNV7_ACIAO</name>
<organism evidence="2 3">
    <name type="scientific">Acidiphilium acidophilum</name>
    <name type="common">Thiobacillus acidophilus</name>
    <dbReference type="NCBI Taxonomy" id="76588"/>
    <lineage>
        <taxon>Bacteria</taxon>
        <taxon>Pseudomonadati</taxon>
        <taxon>Pseudomonadota</taxon>
        <taxon>Alphaproteobacteria</taxon>
        <taxon>Acetobacterales</taxon>
        <taxon>Acidocellaceae</taxon>
        <taxon>Acidiphilium</taxon>
    </lineage>
</organism>
<comment type="caution">
    <text evidence="2">The sequence shown here is derived from an EMBL/GenBank/DDBJ whole genome shotgun (WGS) entry which is preliminary data.</text>
</comment>
<reference evidence="2 3" key="1">
    <citation type="submission" date="2023-11" db="EMBL/GenBank/DDBJ databases">
        <title>MicrobeMod: A computational toolkit for identifying prokaryotic methylation and restriction-modification with nanopore sequencing.</title>
        <authorList>
            <person name="Crits-Christoph A."/>
            <person name="Kang S.C."/>
            <person name="Lee H."/>
            <person name="Ostrov N."/>
        </authorList>
    </citation>
    <scope>NUCLEOTIDE SEQUENCE [LARGE SCALE GENOMIC DNA]</scope>
    <source>
        <strain evidence="2 3">DSMZ 700</strain>
    </source>
</reference>
<protein>
    <submittedName>
        <fullName evidence="2">Accessory factor UbiK family protein</fullName>
    </submittedName>
</protein>
<sequence>MTERPKFFDDLAGVAGGALSAFSGLRDETAALIKARVDEAIRKLDLVRREEFEVANEIATKAILEVESLSARIAALESANAAREQQEIEAETKSDDHDARTPD</sequence>
<feature type="compositionally biased region" description="Basic and acidic residues" evidence="1">
    <location>
        <begin position="84"/>
        <end position="103"/>
    </location>
</feature>
<dbReference type="Pfam" id="PF04380">
    <property type="entry name" value="BMFP"/>
    <property type="match status" value="1"/>
</dbReference>
<dbReference type="InterPro" id="IPR007475">
    <property type="entry name" value="UbiK"/>
</dbReference>
<proteinExistence type="predicted"/>
<dbReference type="EMBL" id="JAWXYB010000018">
    <property type="protein sequence ID" value="MDX5930854.1"/>
    <property type="molecule type" value="Genomic_DNA"/>
</dbReference>
<dbReference type="RefSeq" id="WP_319613779.1">
    <property type="nucleotide sequence ID" value="NZ_JAWXYB010000018.1"/>
</dbReference>